<organism evidence="1 2">
    <name type="scientific">Scutellospora calospora</name>
    <dbReference type="NCBI Taxonomy" id="85575"/>
    <lineage>
        <taxon>Eukaryota</taxon>
        <taxon>Fungi</taxon>
        <taxon>Fungi incertae sedis</taxon>
        <taxon>Mucoromycota</taxon>
        <taxon>Glomeromycotina</taxon>
        <taxon>Glomeromycetes</taxon>
        <taxon>Diversisporales</taxon>
        <taxon>Gigasporaceae</taxon>
        <taxon>Scutellospora</taxon>
    </lineage>
</organism>
<accession>A0ACA9L5D0</accession>
<protein>
    <submittedName>
        <fullName evidence="1">3948_t:CDS:1</fullName>
    </submittedName>
</protein>
<sequence>LYDIHEVGLEHKDFHCGNIVIDNNVSYITDFGLCNNISYGNKDGYPPYFNIPHDDKLAFDIICNNLRPKVDKNTTPQIIIKLIESCLSENFEERPTAIDLLDKISSCMQKDSEIWYQIKTIEENKNFNIAQSEACLDYKILKEASYTSKDINFISESDVASYMSRHISFQLETVDAK</sequence>
<comment type="caution">
    <text evidence="1">The sequence shown here is derived from an EMBL/GenBank/DDBJ whole genome shotgun (WGS) entry which is preliminary data.</text>
</comment>
<keyword evidence="2" id="KW-1185">Reference proteome</keyword>
<evidence type="ECO:0000313" key="1">
    <source>
        <dbReference type="EMBL" id="CAG8508247.1"/>
    </source>
</evidence>
<name>A0ACA9L5D0_9GLOM</name>
<dbReference type="Proteomes" id="UP000789860">
    <property type="component" value="Unassembled WGS sequence"/>
</dbReference>
<dbReference type="EMBL" id="CAJVPM010004025">
    <property type="protein sequence ID" value="CAG8508247.1"/>
    <property type="molecule type" value="Genomic_DNA"/>
</dbReference>
<proteinExistence type="predicted"/>
<gene>
    <name evidence="1" type="ORF">SCALOS_LOCUS3543</name>
</gene>
<feature type="non-terminal residue" evidence="1">
    <location>
        <position position="1"/>
    </location>
</feature>
<evidence type="ECO:0000313" key="2">
    <source>
        <dbReference type="Proteomes" id="UP000789860"/>
    </source>
</evidence>
<reference evidence="1" key="1">
    <citation type="submission" date="2021-06" db="EMBL/GenBank/DDBJ databases">
        <authorList>
            <person name="Kallberg Y."/>
            <person name="Tangrot J."/>
            <person name="Rosling A."/>
        </authorList>
    </citation>
    <scope>NUCLEOTIDE SEQUENCE</scope>
    <source>
        <strain evidence="1">AU212A</strain>
    </source>
</reference>